<dbReference type="GO" id="GO:0051213">
    <property type="term" value="F:dioxygenase activity"/>
    <property type="evidence" value="ECO:0007669"/>
    <property type="project" value="UniProtKB-KW"/>
</dbReference>
<dbReference type="InterPro" id="IPR003819">
    <property type="entry name" value="TauD/TfdA-like"/>
</dbReference>
<dbReference type="Pfam" id="PF02668">
    <property type="entry name" value="TauD"/>
    <property type="match status" value="1"/>
</dbReference>
<proteinExistence type="predicted"/>
<evidence type="ECO:0000313" key="3">
    <source>
        <dbReference type="EMBL" id="MFC6038919.1"/>
    </source>
</evidence>
<reference evidence="4" key="1">
    <citation type="journal article" date="2019" name="Int. J. Syst. Evol. Microbiol.">
        <title>The Global Catalogue of Microorganisms (GCM) 10K type strain sequencing project: providing services to taxonomists for standard genome sequencing and annotation.</title>
        <authorList>
            <consortium name="The Broad Institute Genomics Platform"/>
            <consortium name="The Broad Institute Genome Sequencing Center for Infectious Disease"/>
            <person name="Wu L."/>
            <person name="Ma J."/>
        </authorList>
    </citation>
    <scope>NUCLEOTIDE SEQUENCE [LARGE SCALE GENOMIC DNA]</scope>
    <source>
        <strain evidence="4">CCUG 54527</strain>
    </source>
</reference>
<dbReference type="InterPro" id="IPR042098">
    <property type="entry name" value="TauD-like_sf"/>
</dbReference>
<dbReference type="EMBL" id="JBHSRI010000005">
    <property type="protein sequence ID" value="MFC6038919.1"/>
    <property type="molecule type" value="Genomic_DNA"/>
</dbReference>
<name>A0ABW1L5B9_9BACL</name>
<feature type="domain" description="TauD/TfdA-like" evidence="2">
    <location>
        <begin position="32"/>
        <end position="275"/>
    </location>
</feature>
<evidence type="ECO:0000313" key="4">
    <source>
        <dbReference type="Proteomes" id="UP001596170"/>
    </source>
</evidence>
<evidence type="ECO:0000256" key="1">
    <source>
        <dbReference type="ARBA" id="ARBA00023002"/>
    </source>
</evidence>
<dbReference type="Gene3D" id="3.60.130.10">
    <property type="entry name" value="Clavaminate synthase-like"/>
    <property type="match status" value="1"/>
</dbReference>
<keyword evidence="1" id="KW-0560">Oxidoreductase</keyword>
<dbReference type="SUPFAM" id="SSF51197">
    <property type="entry name" value="Clavaminate synthase-like"/>
    <property type="match status" value="1"/>
</dbReference>
<dbReference type="Proteomes" id="UP001596170">
    <property type="component" value="Unassembled WGS sequence"/>
</dbReference>
<organism evidence="3 4">
    <name type="scientific">Paenisporosarcina macmurdoensis</name>
    <dbReference type="NCBI Taxonomy" id="212659"/>
    <lineage>
        <taxon>Bacteria</taxon>
        <taxon>Bacillati</taxon>
        <taxon>Bacillota</taxon>
        <taxon>Bacilli</taxon>
        <taxon>Bacillales</taxon>
        <taxon>Caryophanaceae</taxon>
        <taxon>Paenisporosarcina</taxon>
    </lineage>
</organism>
<keyword evidence="4" id="KW-1185">Reference proteome</keyword>
<sequence length="286" mass="32709">MNSIKNSHDLIYKHVYRSEDIDPVYIKSVDMISEKEVEEFVKKYKSAGFVVFELLNDSTNQNVMLKIAKRFKLGEPFVPNIYLSKPEIYEKSGLNIIKAGEGTHRAFQTINEQKIHCDGTIEPIGKIKTSILLCITPAAVGGETIIFNSVAAFYDLYENKESNSIMSSFLHFKALKRVAVNGEKEEYIGPSFLINNGEISSRFSLDNTCDWDFGFRNVEFLKEAYSLMTEKITPNSPYYIETRLKKNQGIVMANDKISHGRKEYKDGNSKREMIRGLFEIKLAYSD</sequence>
<dbReference type="RefSeq" id="WP_377733019.1">
    <property type="nucleotide sequence ID" value="NZ_JBHSRI010000005.1"/>
</dbReference>
<protein>
    <submittedName>
        <fullName evidence="3">TauD/TfdA family dioxygenase</fullName>
    </submittedName>
</protein>
<evidence type="ECO:0000259" key="2">
    <source>
        <dbReference type="Pfam" id="PF02668"/>
    </source>
</evidence>
<accession>A0ABW1L5B9</accession>
<gene>
    <name evidence="3" type="ORF">ACFPYN_05560</name>
</gene>
<comment type="caution">
    <text evidence="3">The sequence shown here is derived from an EMBL/GenBank/DDBJ whole genome shotgun (WGS) entry which is preliminary data.</text>
</comment>
<keyword evidence="3" id="KW-0223">Dioxygenase</keyword>